<keyword evidence="3" id="KW-1185">Reference proteome</keyword>
<organism evidence="2 3">
    <name type="scientific">Physocladia obscura</name>
    <dbReference type="NCBI Taxonomy" id="109957"/>
    <lineage>
        <taxon>Eukaryota</taxon>
        <taxon>Fungi</taxon>
        <taxon>Fungi incertae sedis</taxon>
        <taxon>Chytridiomycota</taxon>
        <taxon>Chytridiomycota incertae sedis</taxon>
        <taxon>Chytridiomycetes</taxon>
        <taxon>Chytridiales</taxon>
        <taxon>Chytriomycetaceae</taxon>
        <taxon>Physocladia</taxon>
    </lineage>
</organism>
<dbReference type="AlphaFoldDB" id="A0AAD5TA49"/>
<reference evidence="2" key="1">
    <citation type="submission" date="2020-05" db="EMBL/GenBank/DDBJ databases">
        <title>Phylogenomic resolution of chytrid fungi.</title>
        <authorList>
            <person name="Stajich J.E."/>
            <person name="Amses K."/>
            <person name="Simmons R."/>
            <person name="Seto K."/>
            <person name="Myers J."/>
            <person name="Bonds A."/>
            <person name="Quandt C.A."/>
            <person name="Barry K."/>
            <person name="Liu P."/>
            <person name="Grigoriev I."/>
            <person name="Longcore J.E."/>
            <person name="James T.Y."/>
        </authorList>
    </citation>
    <scope>NUCLEOTIDE SEQUENCE</scope>
    <source>
        <strain evidence="2">JEL0513</strain>
    </source>
</reference>
<feature type="compositionally biased region" description="Polar residues" evidence="1">
    <location>
        <begin position="66"/>
        <end position="84"/>
    </location>
</feature>
<evidence type="ECO:0000313" key="3">
    <source>
        <dbReference type="Proteomes" id="UP001211907"/>
    </source>
</evidence>
<name>A0AAD5TA49_9FUNG</name>
<dbReference type="EMBL" id="JADGJH010000037">
    <property type="protein sequence ID" value="KAJ3141360.1"/>
    <property type="molecule type" value="Genomic_DNA"/>
</dbReference>
<feature type="region of interest" description="Disordered" evidence="1">
    <location>
        <begin position="64"/>
        <end position="84"/>
    </location>
</feature>
<accession>A0AAD5TA49</accession>
<sequence length="84" mass="9061">MDDSETGSDVVFPLLAPARIRILVVPVSGTDATGRFVPVIAAAFRRNVDLVRQFSVVSVRDATPSDMRSNLSPENTHTANSCVF</sequence>
<evidence type="ECO:0000313" key="2">
    <source>
        <dbReference type="EMBL" id="KAJ3141360.1"/>
    </source>
</evidence>
<protein>
    <submittedName>
        <fullName evidence="2">Uncharacterized protein</fullName>
    </submittedName>
</protein>
<evidence type="ECO:0000256" key="1">
    <source>
        <dbReference type="SAM" id="MobiDB-lite"/>
    </source>
</evidence>
<dbReference type="Proteomes" id="UP001211907">
    <property type="component" value="Unassembled WGS sequence"/>
</dbReference>
<proteinExistence type="predicted"/>
<comment type="caution">
    <text evidence="2">The sequence shown here is derived from an EMBL/GenBank/DDBJ whole genome shotgun (WGS) entry which is preliminary data.</text>
</comment>
<gene>
    <name evidence="2" type="ORF">HK100_007788</name>
</gene>